<dbReference type="Pfam" id="PF19578">
    <property type="entry name" value="DUF6090"/>
    <property type="match status" value="1"/>
</dbReference>
<dbReference type="EMBL" id="CP028923">
    <property type="protein sequence ID" value="QCK17016.1"/>
    <property type="molecule type" value="Genomic_DNA"/>
</dbReference>
<feature type="transmembrane region" description="Helical" evidence="1">
    <location>
        <begin position="21"/>
        <end position="42"/>
    </location>
</feature>
<protein>
    <submittedName>
        <fullName evidence="2">Uncharacterized protein</fullName>
    </submittedName>
</protein>
<dbReference type="OrthoDB" id="821805at2"/>
<keyword evidence="1" id="KW-0812">Transmembrane</keyword>
<evidence type="ECO:0000313" key="3">
    <source>
        <dbReference type="Proteomes" id="UP000298616"/>
    </source>
</evidence>
<evidence type="ECO:0000313" key="2">
    <source>
        <dbReference type="EMBL" id="QCK17016.1"/>
    </source>
</evidence>
<dbReference type="Proteomes" id="UP000298616">
    <property type="component" value="Chromosome"/>
</dbReference>
<evidence type="ECO:0000256" key="1">
    <source>
        <dbReference type="SAM" id="Phobius"/>
    </source>
</evidence>
<proteinExistence type="predicted"/>
<dbReference type="AlphaFoldDB" id="A0A4D7JXW9"/>
<reference evidence="2 3" key="1">
    <citation type="submission" date="2018-04" db="EMBL/GenBank/DDBJ databases">
        <title>Complete genome uncultured novel isolate.</title>
        <authorList>
            <person name="Merlino G."/>
        </authorList>
    </citation>
    <scope>NUCLEOTIDE SEQUENCE [LARGE SCALE GENOMIC DNA]</scope>
    <source>
        <strain evidence="3">R1DC9</strain>
    </source>
</reference>
<keyword evidence="1" id="KW-0472">Membrane</keyword>
<keyword evidence="1" id="KW-1133">Transmembrane helix</keyword>
<accession>A0A4D7JXW9</accession>
<keyword evidence="3" id="KW-1185">Reference proteome</keyword>
<organism evidence="2 3">
    <name type="scientific">Mangrovivirga cuniculi</name>
    <dbReference type="NCBI Taxonomy" id="2715131"/>
    <lineage>
        <taxon>Bacteria</taxon>
        <taxon>Pseudomonadati</taxon>
        <taxon>Bacteroidota</taxon>
        <taxon>Cytophagia</taxon>
        <taxon>Cytophagales</taxon>
        <taxon>Mangrovivirgaceae</taxon>
        <taxon>Mangrovivirga</taxon>
    </lineage>
</organism>
<name>A0A4D7JXW9_9BACT</name>
<dbReference type="KEGG" id="fpf:DCC35_05285"/>
<sequence length="255" mass="29472">MMRIFRSIRKNLLDGKNLKKYISYALGEIVLLVIGILIALAINNKNISYDKARKEQLYLKGLKKEFTTSKRKLSELIRVNRINYLGARDLVNLMNDSSIKINEKDFSLILFNSFAYDISFNPNNSLLYEMINSGSLRDISDNNLRIQLTNYLSTIEDISKQEDDLAEQRKSVLDTFRKNYSIMRVFDDSGISKGDLGIQSRKNNISNLDILSDKEFENNLLIFILTSLATEESHYQPLLEEMDFILKSIESNINE</sequence>
<dbReference type="InterPro" id="IPR045749">
    <property type="entry name" value="DUF6090"/>
</dbReference>
<gene>
    <name evidence="2" type="ORF">DCC35_05285</name>
</gene>